<feature type="non-terminal residue" evidence="1">
    <location>
        <position position="1"/>
    </location>
</feature>
<gene>
    <name evidence="1" type="ORF">PanWU01x14_042090</name>
</gene>
<evidence type="ECO:0000313" key="1">
    <source>
        <dbReference type="EMBL" id="PON75584.1"/>
    </source>
</evidence>
<name>A0A2P5DQL4_PARAD</name>
<reference evidence="2" key="1">
    <citation type="submission" date="2016-06" db="EMBL/GenBank/DDBJ databases">
        <title>Parallel loss of symbiosis genes in relatives of nitrogen-fixing non-legume Parasponia.</title>
        <authorList>
            <person name="Van Velzen R."/>
            <person name="Holmer R."/>
            <person name="Bu F."/>
            <person name="Rutten L."/>
            <person name="Van Zeijl A."/>
            <person name="Liu W."/>
            <person name="Santuari L."/>
            <person name="Cao Q."/>
            <person name="Sharma T."/>
            <person name="Shen D."/>
            <person name="Roswanjaya Y."/>
            <person name="Wardhani T."/>
            <person name="Kalhor M.S."/>
            <person name="Jansen J."/>
            <person name="Van den Hoogen J."/>
            <person name="Gungor B."/>
            <person name="Hartog M."/>
            <person name="Hontelez J."/>
            <person name="Verver J."/>
            <person name="Yang W.-C."/>
            <person name="Schijlen E."/>
            <person name="Repin R."/>
            <person name="Schilthuizen M."/>
            <person name="Schranz E."/>
            <person name="Heidstra R."/>
            <person name="Miyata K."/>
            <person name="Fedorova E."/>
            <person name="Kohlen W."/>
            <person name="Bisseling T."/>
            <person name="Smit S."/>
            <person name="Geurts R."/>
        </authorList>
    </citation>
    <scope>NUCLEOTIDE SEQUENCE [LARGE SCALE GENOMIC DNA]</scope>
    <source>
        <strain evidence="2">cv. WU1-14</strain>
    </source>
</reference>
<organism evidence="1 2">
    <name type="scientific">Parasponia andersonii</name>
    <name type="common">Sponia andersonii</name>
    <dbReference type="NCBI Taxonomy" id="3476"/>
    <lineage>
        <taxon>Eukaryota</taxon>
        <taxon>Viridiplantae</taxon>
        <taxon>Streptophyta</taxon>
        <taxon>Embryophyta</taxon>
        <taxon>Tracheophyta</taxon>
        <taxon>Spermatophyta</taxon>
        <taxon>Magnoliopsida</taxon>
        <taxon>eudicotyledons</taxon>
        <taxon>Gunneridae</taxon>
        <taxon>Pentapetalae</taxon>
        <taxon>rosids</taxon>
        <taxon>fabids</taxon>
        <taxon>Rosales</taxon>
        <taxon>Cannabaceae</taxon>
        <taxon>Parasponia</taxon>
    </lineage>
</organism>
<keyword evidence="2" id="KW-1185">Reference proteome</keyword>
<proteinExistence type="predicted"/>
<accession>A0A2P5DQL4</accession>
<dbReference type="AlphaFoldDB" id="A0A2P5DQL4"/>
<protein>
    <submittedName>
        <fullName evidence="1">Uncharacterized protein</fullName>
    </submittedName>
</protein>
<evidence type="ECO:0000313" key="2">
    <source>
        <dbReference type="Proteomes" id="UP000237105"/>
    </source>
</evidence>
<dbReference type="EMBL" id="JXTB01000023">
    <property type="protein sequence ID" value="PON75584.1"/>
    <property type="molecule type" value="Genomic_DNA"/>
</dbReference>
<dbReference type="OrthoDB" id="10286302at2759"/>
<sequence>GINEIELGGVRGRVIISKTLPNNKEIEAMQMKRVALSAKNASVLHDQLHTSIVRQHHHLCSTTNTAHISIVRSDSSEVEWPERKAREVGRVNPICSPKEMGLEQSSGRQSERHVVHRCREFSPVCRPLTCLVSRAWIGS</sequence>
<dbReference type="Proteomes" id="UP000237105">
    <property type="component" value="Unassembled WGS sequence"/>
</dbReference>
<comment type="caution">
    <text evidence="1">The sequence shown here is derived from an EMBL/GenBank/DDBJ whole genome shotgun (WGS) entry which is preliminary data.</text>
</comment>